<dbReference type="InterPro" id="IPR004147">
    <property type="entry name" value="ABC1_dom"/>
</dbReference>
<organism evidence="2 3">
    <name type="scientific">Gossypium barbadense</name>
    <name type="common">Sea Island cotton</name>
    <name type="synonym">Hibiscus barbadensis</name>
    <dbReference type="NCBI Taxonomy" id="3634"/>
    <lineage>
        <taxon>Eukaryota</taxon>
        <taxon>Viridiplantae</taxon>
        <taxon>Streptophyta</taxon>
        <taxon>Embryophyta</taxon>
        <taxon>Tracheophyta</taxon>
        <taxon>Spermatophyta</taxon>
        <taxon>Magnoliopsida</taxon>
        <taxon>eudicotyledons</taxon>
        <taxon>Gunneridae</taxon>
        <taxon>Pentapetalae</taxon>
        <taxon>rosids</taxon>
        <taxon>malvids</taxon>
        <taxon>Malvales</taxon>
        <taxon>Malvaceae</taxon>
        <taxon>Malvoideae</taxon>
        <taxon>Gossypium</taxon>
    </lineage>
</organism>
<dbReference type="EMBL" id="KZ663214">
    <property type="protein sequence ID" value="PPS14903.1"/>
    <property type="molecule type" value="Genomic_DNA"/>
</dbReference>
<dbReference type="Pfam" id="PF03109">
    <property type="entry name" value="ABC1"/>
    <property type="match status" value="1"/>
</dbReference>
<dbReference type="AlphaFoldDB" id="A0A2P5YH37"/>
<proteinExistence type="predicted"/>
<evidence type="ECO:0000259" key="1">
    <source>
        <dbReference type="Pfam" id="PF03109"/>
    </source>
</evidence>
<sequence length="139" mass="16022">MGEIFENFDVNPLGSASIAQVLLFHFFTWFEVLYEHAGKGIGLYEHAGKGISLYKHMLGRVHRAILRGDKNDVVVKVQHPGIRDLMMTDIHNLQAFVLFIQKTDMKFDLFSITREMEKQICKLRVSYRSDLFLCSSACH</sequence>
<evidence type="ECO:0000313" key="2">
    <source>
        <dbReference type="EMBL" id="PPS14903.1"/>
    </source>
</evidence>
<dbReference type="PANTHER" id="PTHR43173">
    <property type="entry name" value="ABC1 FAMILY PROTEIN"/>
    <property type="match status" value="1"/>
</dbReference>
<reference evidence="2 3" key="1">
    <citation type="submission" date="2015-01" db="EMBL/GenBank/DDBJ databases">
        <title>Genome of allotetraploid Gossypium barbadense reveals genomic plasticity and fiber elongation in cotton evolution.</title>
        <authorList>
            <person name="Chen X."/>
            <person name="Liu X."/>
            <person name="Zhao B."/>
            <person name="Zheng H."/>
            <person name="Hu Y."/>
            <person name="Lu G."/>
            <person name="Yang C."/>
            <person name="Chen J."/>
            <person name="Shan C."/>
            <person name="Zhang L."/>
            <person name="Zhou Y."/>
            <person name="Wang L."/>
            <person name="Guo W."/>
            <person name="Bai Y."/>
            <person name="Ruan J."/>
            <person name="Shangguan X."/>
            <person name="Mao Y."/>
            <person name="Jiang J."/>
            <person name="Zhu Y."/>
            <person name="Lei J."/>
            <person name="Kang H."/>
            <person name="Chen S."/>
            <person name="He X."/>
            <person name="Wang R."/>
            <person name="Wang Y."/>
            <person name="Chen J."/>
            <person name="Wang L."/>
            <person name="Yu S."/>
            <person name="Wang B."/>
            <person name="Wei J."/>
            <person name="Song S."/>
            <person name="Lu X."/>
            <person name="Gao Z."/>
            <person name="Gu W."/>
            <person name="Deng X."/>
            <person name="Ma D."/>
            <person name="Wang S."/>
            <person name="Liang W."/>
            <person name="Fang L."/>
            <person name="Cai C."/>
            <person name="Zhu X."/>
            <person name="Zhou B."/>
            <person name="Zhang Y."/>
            <person name="Chen Z."/>
            <person name="Xu S."/>
            <person name="Zhu R."/>
            <person name="Wang S."/>
            <person name="Zhang T."/>
            <person name="Zhao G."/>
        </authorList>
    </citation>
    <scope>NUCLEOTIDE SEQUENCE [LARGE SCALE GENOMIC DNA]</scope>
    <source>
        <strain evidence="3">cv. Xinhai21</strain>
        <tissue evidence="2">Leaf</tissue>
    </source>
</reference>
<dbReference type="OrthoDB" id="992918at2759"/>
<gene>
    <name evidence="2" type="ORF">GOBAR_AA05680</name>
</gene>
<evidence type="ECO:0000313" key="3">
    <source>
        <dbReference type="Proteomes" id="UP000239757"/>
    </source>
</evidence>
<dbReference type="InterPro" id="IPR051130">
    <property type="entry name" value="Mito_struct-func_regulator"/>
</dbReference>
<feature type="domain" description="ABC1 atypical kinase-like" evidence="1">
    <location>
        <begin position="58"/>
        <end position="120"/>
    </location>
</feature>
<protein>
    <recommendedName>
        <fullName evidence="1">ABC1 atypical kinase-like domain-containing protein</fullName>
    </recommendedName>
</protein>
<accession>A0A2P5YH37</accession>
<name>A0A2P5YH37_GOSBA</name>
<dbReference type="PANTHER" id="PTHR43173:SF12">
    <property type="entry name" value="PROTEIN KINASE SUPERFAMILY PROTEIN"/>
    <property type="match status" value="1"/>
</dbReference>
<dbReference type="Proteomes" id="UP000239757">
    <property type="component" value="Unassembled WGS sequence"/>
</dbReference>